<protein>
    <submittedName>
        <fullName evidence="1">Uncharacterized protein</fullName>
    </submittedName>
</protein>
<sequence>MARRASVSIGVGILEDDGGYHSTIDLGGLQVSTNYGRTATFAPGVVGQWTNELDDGFELFPDEKVKLQPYTLRRRVLAVTFRSPDIHSLAPRKLQHQYQSCSDKELIAISWILNVSSDRVRAVVSENGNRRAQILVPEQEPPFDQVQKLYFETHKDDGCNETIVTAEAYFRHRAIIGLVFIYTSGKRLSVGDLDVDAARQTVHFPLDAWIVGLSVAVTEEREPLEIEFEVERNEQPRYQKLRLPINSPNGPADTVGYDWRDVWCKHETSAESYERLLARGRVYRLPSESRLVGIYVGCQRLSRFGALYEPKFLKMYEEDSQVIQEGFV</sequence>
<proteinExistence type="predicted"/>
<reference evidence="1 2" key="1">
    <citation type="journal article" date="2016" name="BMC Genomics">
        <title>Comparative genomic and transcriptomic analyses of the Fuzhuan brick tea-fermentation fungus Aspergillus cristatus.</title>
        <authorList>
            <person name="Ge Y."/>
            <person name="Wang Y."/>
            <person name="Liu Y."/>
            <person name="Tan Y."/>
            <person name="Ren X."/>
            <person name="Zhang X."/>
            <person name="Hyde K.D."/>
            <person name="Liu Y."/>
            <person name="Liu Z."/>
        </authorList>
    </citation>
    <scope>NUCLEOTIDE SEQUENCE [LARGE SCALE GENOMIC DNA]</scope>
    <source>
        <strain evidence="1 2">GZAAS20.1005</strain>
    </source>
</reference>
<name>A0A1E3B3I3_ASPCR</name>
<dbReference type="Proteomes" id="UP000094569">
    <property type="component" value="Unassembled WGS sequence"/>
</dbReference>
<dbReference type="VEuPathDB" id="FungiDB:SI65_09322"/>
<gene>
    <name evidence="1" type="ORF">SI65_09322</name>
</gene>
<evidence type="ECO:0000313" key="2">
    <source>
        <dbReference type="Proteomes" id="UP000094569"/>
    </source>
</evidence>
<keyword evidence="2" id="KW-1185">Reference proteome</keyword>
<dbReference type="EMBL" id="JXNT01000017">
    <property type="protein sequence ID" value="ODM15381.1"/>
    <property type="molecule type" value="Genomic_DNA"/>
</dbReference>
<dbReference type="STRING" id="573508.A0A1E3B3I3"/>
<dbReference type="OrthoDB" id="5273847at2759"/>
<accession>A0A1E3B3I3</accession>
<evidence type="ECO:0000313" key="1">
    <source>
        <dbReference type="EMBL" id="ODM15381.1"/>
    </source>
</evidence>
<dbReference type="AlphaFoldDB" id="A0A1E3B3I3"/>
<comment type="caution">
    <text evidence="1">The sequence shown here is derived from an EMBL/GenBank/DDBJ whole genome shotgun (WGS) entry which is preliminary data.</text>
</comment>
<organism evidence="1 2">
    <name type="scientific">Aspergillus cristatus</name>
    <name type="common">Chinese Fuzhuan brick tea-fermentation fungus</name>
    <name type="synonym">Eurotium cristatum</name>
    <dbReference type="NCBI Taxonomy" id="573508"/>
    <lineage>
        <taxon>Eukaryota</taxon>
        <taxon>Fungi</taxon>
        <taxon>Dikarya</taxon>
        <taxon>Ascomycota</taxon>
        <taxon>Pezizomycotina</taxon>
        <taxon>Eurotiomycetes</taxon>
        <taxon>Eurotiomycetidae</taxon>
        <taxon>Eurotiales</taxon>
        <taxon>Aspergillaceae</taxon>
        <taxon>Aspergillus</taxon>
        <taxon>Aspergillus subgen. Aspergillus</taxon>
    </lineage>
</organism>